<dbReference type="PROSITE" id="PS01332">
    <property type="entry name" value="HTH_RRF2_1"/>
    <property type="match status" value="1"/>
</dbReference>
<proteinExistence type="predicted"/>
<dbReference type="GO" id="GO:0005829">
    <property type="term" value="C:cytosol"/>
    <property type="evidence" value="ECO:0007669"/>
    <property type="project" value="TreeGrafter"/>
</dbReference>
<dbReference type="PANTHER" id="PTHR33221:SF5">
    <property type="entry name" value="HTH-TYPE TRANSCRIPTIONAL REGULATOR ISCR"/>
    <property type="match status" value="1"/>
</dbReference>
<accession>A0A7C2IDN1</accession>
<evidence type="ECO:0000256" key="1">
    <source>
        <dbReference type="ARBA" id="ARBA00023125"/>
    </source>
</evidence>
<reference evidence="3" key="1">
    <citation type="journal article" date="2020" name="mSystems">
        <title>Genome- and Community-Level Interaction Insights into Carbon Utilization and Element Cycling Functions of Hydrothermarchaeota in Hydrothermal Sediment.</title>
        <authorList>
            <person name="Zhou Z."/>
            <person name="Liu Y."/>
            <person name="Xu W."/>
            <person name="Pan J."/>
            <person name="Luo Z.H."/>
            <person name="Li M."/>
        </authorList>
    </citation>
    <scope>NUCLEOTIDE SEQUENCE [LARGE SCALE GENOMIC DNA]</scope>
    <source>
        <strain evidence="3">SpSt-300</strain>
    </source>
</reference>
<dbReference type="SUPFAM" id="SSF46785">
    <property type="entry name" value="Winged helix' DNA-binding domain"/>
    <property type="match status" value="1"/>
</dbReference>
<dbReference type="InterPro" id="IPR030489">
    <property type="entry name" value="TR_Rrf2-type_CS"/>
</dbReference>
<dbReference type="NCBIfam" id="TIGR00738">
    <property type="entry name" value="rrf2_super"/>
    <property type="match status" value="1"/>
</dbReference>
<gene>
    <name evidence="3" type="ORF">ENQ34_04975</name>
</gene>
<dbReference type="InterPro" id="IPR036388">
    <property type="entry name" value="WH-like_DNA-bd_sf"/>
</dbReference>
<keyword evidence="1" id="KW-0238">DNA-binding</keyword>
<dbReference type="EMBL" id="DSMU01000313">
    <property type="protein sequence ID" value="HEL66013.1"/>
    <property type="molecule type" value="Genomic_DNA"/>
</dbReference>
<protein>
    <submittedName>
        <fullName evidence="3">Rrf2 family transcriptional regulator</fullName>
    </submittedName>
</protein>
<dbReference type="GO" id="GO:0003677">
    <property type="term" value="F:DNA binding"/>
    <property type="evidence" value="ECO:0007669"/>
    <property type="project" value="UniProtKB-KW"/>
</dbReference>
<keyword evidence="2" id="KW-0175">Coiled coil</keyword>
<sequence>MKLSTKVRYGVRALMDIAEHSLAGPVSLKDVARRQGISEQYLEQLILPLKGAGVVRSVRGAHGGFVLSKRAADIRISEVVEILGGTIALIDCLYNQEVCLRADCCGVRDLWQEANEAFKNVLASVTLADLLHRQQRKLEHLREKKEREAKDEERA</sequence>
<comment type="caution">
    <text evidence="3">The sequence shown here is derived from an EMBL/GenBank/DDBJ whole genome shotgun (WGS) entry which is preliminary data.</text>
</comment>
<dbReference type="InterPro" id="IPR036390">
    <property type="entry name" value="WH_DNA-bd_sf"/>
</dbReference>
<feature type="coiled-coil region" evidence="2">
    <location>
        <begin position="128"/>
        <end position="155"/>
    </location>
</feature>
<dbReference type="InterPro" id="IPR000944">
    <property type="entry name" value="Tscrpt_reg_Rrf2"/>
</dbReference>
<dbReference type="AlphaFoldDB" id="A0A7C2IDN1"/>
<evidence type="ECO:0000313" key="3">
    <source>
        <dbReference type="EMBL" id="HEL66013.1"/>
    </source>
</evidence>
<name>A0A7C2IDN1_9THEO</name>
<organism evidence="3">
    <name type="scientific">Ammonifex degensii</name>
    <dbReference type="NCBI Taxonomy" id="42838"/>
    <lineage>
        <taxon>Bacteria</taxon>
        <taxon>Bacillati</taxon>
        <taxon>Bacillota</taxon>
        <taxon>Clostridia</taxon>
        <taxon>Thermoanaerobacterales</taxon>
        <taxon>Thermoanaerobacteraceae</taxon>
        <taxon>Ammonifex</taxon>
    </lineage>
</organism>
<dbReference type="Pfam" id="PF02082">
    <property type="entry name" value="Rrf2"/>
    <property type="match status" value="1"/>
</dbReference>
<evidence type="ECO:0000256" key="2">
    <source>
        <dbReference type="SAM" id="Coils"/>
    </source>
</evidence>
<dbReference type="Gene3D" id="1.10.10.10">
    <property type="entry name" value="Winged helix-like DNA-binding domain superfamily/Winged helix DNA-binding domain"/>
    <property type="match status" value="1"/>
</dbReference>
<dbReference type="PANTHER" id="PTHR33221">
    <property type="entry name" value="WINGED HELIX-TURN-HELIX TRANSCRIPTIONAL REGULATOR, RRF2 FAMILY"/>
    <property type="match status" value="1"/>
</dbReference>
<dbReference type="PROSITE" id="PS51197">
    <property type="entry name" value="HTH_RRF2_2"/>
    <property type="match status" value="1"/>
</dbReference>
<dbReference type="GO" id="GO:0003700">
    <property type="term" value="F:DNA-binding transcription factor activity"/>
    <property type="evidence" value="ECO:0007669"/>
    <property type="project" value="TreeGrafter"/>
</dbReference>